<dbReference type="Proteomes" id="UP001240150">
    <property type="component" value="Chromosome"/>
</dbReference>
<feature type="region of interest" description="Disordered" evidence="2">
    <location>
        <begin position="142"/>
        <end position="170"/>
    </location>
</feature>
<feature type="coiled-coil region" evidence="1">
    <location>
        <begin position="49"/>
        <end position="103"/>
    </location>
</feature>
<evidence type="ECO:0000313" key="3">
    <source>
        <dbReference type="EMBL" id="WIM95776.1"/>
    </source>
</evidence>
<evidence type="ECO:0000256" key="2">
    <source>
        <dbReference type="SAM" id="MobiDB-lite"/>
    </source>
</evidence>
<protein>
    <recommendedName>
        <fullName evidence="5">Scaffolding protein</fullName>
    </recommendedName>
</protein>
<feature type="compositionally biased region" description="Low complexity" evidence="2">
    <location>
        <begin position="11"/>
        <end position="26"/>
    </location>
</feature>
<keyword evidence="4" id="KW-1185">Reference proteome</keyword>
<dbReference type="EMBL" id="CP126980">
    <property type="protein sequence ID" value="WIM95776.1"/>
    <property type="molecule type" value="Genomic_DNA"/>
</dbReference>
<accession>A0ABY8WF86</accession>
<gene>
    <name evidence="3" type="ORF">ACTOB_007906</name>
</gene>
<feature type="region of interest" description="Disordered" evidence="2">
    <location>
        <begin position="1"/>
        <end position="42"/>
    </location>
</feature>
<proteinExistence type="predicted"/>
<organism evidence="3 4">
    <name type="scientific">Actinoplanes oblitus</name>
    <dbReference type="NCBI Taxonomy" id="3040509"/>
    <lineage>
        <taxon>Bacteria</taxon>
        <taxon>Bacillati</taxon>
        <taxon>Actinomycetota</taxon>
        <taxon>Actinomycetes</taxon>
        <taxon>Micromonosporales</taxon>
        <taxon>Micromonosporaceae</taxon>
        <taxon>Actinoplanes</taxon>
    </lineage>
</organism>
<evidence type="ECO:0000313" key="4">
    <source>
        <dbReference type="Proteomes" id="UP001240150"/>
    </source>
</evidence>
<evidence type="ECO:0000256" key="1">
    <source>
        <dbReference type="SAM" id="Coils"/>
    </source>
</evidence>
<keyword evidence="1" id="KW-0175">Coiled coil</keyword>
<evidence type="ECO:0008006" key="5">
    <source>
        <dbReference type="Google" id="ProtNLM"/>
    </source>
</evidence>
<name>A0ABY8WF86_9ACTN</name>
<reference evidence="3 4" key="1">
    <citation type="submission" date="2023-06" db="EMBL/GenBank/DDBJ databases">
        <authorList>
            <person name="Yushchuk O."/>
            <person name="Binda E."/>
            <person name="Ruckert-Reed C."/>
            <person name="Fedorenko V."/>
            <person name="Kalinowski J."/>
            <person name="Marinelli F."/>
        </authorList>
    </citation>
    <scope>NUCLEOTIDE SEQUENCE [LARGE SCALE GENOMIC DNA]</scope>
    <source>
        <strain evidence="3 4">NRRL 3884</strain>
    </source>
</reference>
<sequence length="170" mass="18594">MTAPVTDDTTEQPQDPTNADTDTPTTENPSSDDGGGQVDELPEWARKRLTKANAEAANYRTRLREAEARLDGAKTAEEYEQAVADIKTRNAELEQQVARERVARKYGLPDDLAERLRGASVAELEADAKALQKYAAPAEPVVLRGGLDPADDGDTETDPRTLARRYGGRR</sequence>
<dbReference type="RefSeq" id="WP_284917088.1">
    <property type="nucleotide sequence ID" value="NZ_CP126980.1"/>
</dbReference>